<feature type="region of interest" description="Disordered" evidence="1">
    <location>
        <begin position="431"/>
        <end position="458"/>
    </location>
</feature>
<evidence type="ECO:0000313" key="2">
    <source>
        <dbReference type="EMBL" id="GCF00845.1"/>
    </source>
</evidence>
<dbReference type="AlphaFoldDB" id="A0A4C2E9G7"/>
<dbReference type="GO" id="GO:0042175">
    <property type="term" value="C:nuclear outer membrane-endoplasmic reticulum membrane network"/>
    <property type="evidence" value="ECO:0007669"/>
    <property type="project" value="TreeGrafter"/>
</dbReference>
<reference evidence="2 3" key="1">
    <citation type="submission" date="2019-01" db="EMBL/GenBank/DDBJ databases">
        <title>Draft Genome Sequencing of Zygosaccharomyces mellis Ca-7.</title>
        <authorList>
            <person name="Shiwa Y."/>
            <person name="Kanesaki Y."/>
            <person name="Ishige T."/>
            <person name="Mura K."/>
            <person name="Hori T."/>
            <person name="Tamura T."/>
        </authorList>
    </citation>
    <scope>NUCLEOTIDE SEQUENCE [LARGE SCALE GENOMIC DNA]</scope>
    <source>
        <strain evidence="2 3">Ca-7</strain>
    </source>
</reference>
<name>A0A4C2E9G7_9SACH</name>
<sequence>MSQARIKRPDVSVRDKKLEVYNTQLKKIDGEIAILRKQIEQNQISDVTQNERKKLQEKTKEIIRTQADLKSRRNAVHDRIKQLDANMKRKTGEVNEKLGRKAKYSTTAEVKQRINEIEEAISSGDLTLVDEKRLVKEMQALNKLNKDLVAVEPVKKSIDNDKQQIASLKEELSQLNPREVSDKFEQTQEKLNTLQSKTQGIYDKRQTLFTKRTALYKKRDEIYAHIRKIRADFDGEFKSYKQKLEKERMKREEDQKLSKLLEEKDAKLGKLQEKLTHAKLPAFSSEIGAIESALLVLDPTYEKPQRKLFDDDNKPAQPAKKVEDADLVPINKKEDFSNTEPSKSKKLKKKQQGQQASGSSANSNHEFTLEPTLIAALAELEVTVPITQEQVGTTVSQLKEKMESYTSKQDEQTEKNIEQVEKQISQLEIDYSEREKQVKEALEAKRAKEQEQQKENAQ</sequence>
<protein>
    <submittedName>
        <fullName evidence="2">Uncharacterized protein</fullName>
    </submittedName>
</protein>
<comment type="caution">
    <text evidence="2">The sequence shown here is derived from an EMBL/GenBank/DDBJ whole genome shotgun (WGS) entry which is preliminary data.</text>
</comment>
<dbReference type="Proteomes" id="UP000301737">
    <property type="component" value="Unassembled WGS sequence"/>
</dbReference>
<dbReference type="PANTHER" id="PTHR31027">
    <property type="entry name" value="NUCLEAR SEGREGATION PROTEIN BFR1"/>
    <property type="match status" value="1"/>
</dbReference>
<feature type="region of interest" description="Disordered" evidence="1">
    <location>
        <begin position="305"/>
        <end position="366"/>
    </location>
</feature>
<evidence type="ECO:0000313" key="3">
    <source>
        <dbReference type="Proteomes" id="UP000301737"/>
    </source>
</evidence>
<organism evidence="2 3">
    <name type="scientific">Zygosaccharomyces mellis</name>
    <dbReference type="NCBI Taxonomy" id="42258"/>
    <lineage>
        <taxon>Eukaryota</taxon>
        <taxon>Fungi</taxon>
        <taxon>Dikarya</taxon>
        <taxon>Ascomycota</taxon>
        <taxon>Saccharomycotina</taxon>
        <taxon>Saccharomycetes</taxon>
        <taxon>Saccharomycetales</taxon>
        <taxon>Saccharomycetaceae</taxon>
        <taxon>Zygosaccharomyces</taxon>
    </lineage>
</organism>
<accession>A0A4C2E9G7</accession>
<feature type="compositionally biased region" description="Basic and acidic residues" evidence="1">
    <location>
        <begin position="305"/>
        <end position="324"/>
    </location>
</feature>
<dbReference type="GO" id="GO:0008298">
    <property type="term" value="P:intracellular mRNA localization"/>
    <property type="evidence" value="ECO:0007669"/>
    <property type="project" value="TreeGrafter"/>
</dbReference>
<proteinExistence type="predicted"/>
<dbReference type="GO" id="GO:1990904">
    <property type="term" value="C:ribonucleoprotein complex"/>
    <property type="evidence" value="ECO:0007669"/>
    <property type="project" value="TreeGrafter"/>
</dbReference>
<dbReference type="GO" id="GO:0003729">
    <property type="term" value="F:mRNA binding"/>
    <property type="evidence" value="ECO:0007669"/>
    <property type="project" value="TreeGrafter"/>
</dbReference>
<dbReference type="EMBL" id="BIMX01000022">
    <property type="protein sequence ID" value="GCF00845.1"/>
    <property type="molecule type" value="Genomic_DNA"/>
</dbReference>
<dbReference type="PANTHER" id="PTHR31027:SF2">
    <property type="entry name" value="LEBERCILIN DOMAIN-CONTAINING PROTEIN"/>
    <property type="match status" value="1"/>
</dbReference>
<dbReference type="OrthoDB" id="2195113at2759"/>
<feature type="compositionally biased region" description="Low complexity" evidence="1">
    <location>
        <begin position="352"/>
        <end position="364"/>
    </location>
</feature>
<dbReference type="GO" id="GO:0005783">
    <property type="term" value="C:endoplasmic reticulum"/>
    <property type="evidence" value="ECO:0007669"/>
    <property type="project" value="TreeGrafter"/>
</dbReference>
<evidence type="ECO:0000256" key="1">
    <source>
        <dbReference type="SAM" id="MobiDB-lite"/>
    </source>
</evidence>
<dbReference type="InterPro" id="IPR039604">
    <property type="entry name" value="Bfr1"/>
</dbReference>
<gene>
    <name evidence="2" type="ORF">ZYGM_002778</name>
</gene>
<keyword evidence="3" id="KW-1185">Reference proteome</keyword>